<evidence type="ECO:0000313" key="4">
    <source>
        <dbReference type="WBParaSite" id="NBR_0001123501-mRNA-1"/>
    </source>
</evidence>
<feature type="region of interest" description="Disordered" evidence="1">
    <location>
        <begin position="770"/>
        <end position="789"/>
    </location>
</feature>
<feature type="region of interest" description="Disordered" evidence="1">
    <location>
        <begin position="436"/>
        <end position="457"/>
    </location>
</feature>
<evidence type="ECO:0000313" key="2">
    <source>
        <dbReference type="EMBL" id="VDL74825.1"/>
    </source>
</evidence>
<feature type="compositionally biased region" description="Polar residues" evidence="1">
    <location>
        <begin position="436"/>
        <end position="447"/>
    </location>
</feature>
<feature type="compositionally biased region" description="Polar residues" evidence="1">
    <location>
        <begin position="585"/>
        <end position="594"/>
    </location>
</feature>
<dbReference type="WBParaSite" id="NBR_0001123501-mRNA-1">
    <property type="protein sequence ID" value="NBR_0001123501-mRNA-1"/>
    <property type="gene ID" value="NBR_0001123501"/>
</dbReference>
<feature type="compositionally biased region" description="Polar residues" evidence="1">
    <location>
        <begin position="676"/>
        <end position="686"/>
    </location>
</feature>
<feature type="region of interest" description="Disordered" evidence="1">
    <location>
        <begin position="208"/>
        <end position="227"/>
    </location>
</feature>
<reference evidence="2 3" key="2">
    <citation type="submission" date="2018-11" db="EMBL/GenBank/DDBJ databases">
        <authorList>
            <consortium name="Pathogen Informatics"/>
        </authorList>
    </citation>
    <scope>NUCLEOTIDE SEQUENCE [LARGE SCALE GENOMIC DNA]</scope>
</reference>
<dbReference type="Proteomes" id="UP000271162">
    <property type="component" value="Unassembled WGS sequence"/>
</dbReference>
<proteinExistence type="predicted"/>
<organism evidence="4">
    <name type="scientific">Nippostrongylus brasiliensis</name>
    <name type="common">Rat hookworm</name>
    <dbReference type="NCBI Taxonomy" id="27835"/>
    <lineage>
        <taxon>Eukaryota</taxon>
        <taxon>Metazoa</taxon>
        <taxon>Ecdysozoa</taxon>
        <taxon>Nematoda</taxon>
        <taxon>Chromadorea</taxon>
        <taxon>Rhabditida</taxon>
        <taxon>Rhabditina</taxon>
        <taxon>Rhabditomorpha</taxon>
        <taxon>Strongyloidea</taxon>
        <taxon>Heligmosomidae</taxon>
        <taxon>Nippostrongylus</taxon>
    </lineage>
</organism>
<feature type="compositionally biased region" description="Basic and acidic residues" evidence="1">
    <location>
        <begin position="606"/>
        <end position="616"/>
    </location>
</feature>
<evidence type="ECO:0000313" key="3">
    <source>
        <dbReference type="Proteomes" id="UP000271162"/>
    </source>
</evidence>
<feature type="compositionally biased region" description="Basic and acidic residues" evidence="1">
    <location>
        <begin position="266"/>
        <end position="275"/>
    </location>
</feature>
<dbReference type="AlphaFoldDB" id="A0A0N4Y5G2"/>
<feature type="region of interest" description="Disordered" evidence="1">
    <location>
        <begin position="480"/>
        <end position="740"/>
    </location>
</feature>
<protein>
    <submittedName>
        <fullName evidence="4">WASH complex subunit FAM21</fullName>
    </submittedName>
</protein>
<accession>A0A0N4Y5G2</accession>
<keyword evidence="3" id="KW-1185">Reference proteome</keyword>
<feature type="compositionally biased region" description="Low complexity" evidence="1">
    <location>
        <begin position="617"/>
        <end position="626"/>
    </location>
</feature>
<feature type="compositionally biased region" description="Basic and acidic residues" evidence="1">
    <location>
        <begin position="511"/>
        <end position="530"/>
    </location>
</feature>
<dbReference type="EMBL" id="UYSL01020486">
    <property type="protein sequence ID" value="VDL74825.1"/>
    <property type="molecule type" value="Genomic_DNA"/>
</dbReference>
<sequence length="789" mass="85540">MMEGVDSLLAKCTESRWSLKEDSELCSILEKYHKQCCGQVDELSKELSKVARLSAALDSGLGSLNSIITHIANSRFIEQRLEEDDSSNIPPAETLNDSCDGRADTVATLDRAIRKGVAATNSFRNVNAMCSTLPVIGSVEFRGAFSCIPDTSAKEPANSSVYRYEDNEVARTPILPPSNTIPPPLTNNAEKSVTPNLDFKGITNDSASISDEEIPSRNSLLSDPLPRPIIPKAERQGLLSENIAGQRTSENEVLPSSSILRKESVVNQREGENKVLRSPSILTKESGLSQRESENEILPKPSMPAKDSSILGSSPGLSDKGLEQADRNLGSGPTSVLPPTETKKTSILDQIKIEPRSDTSTVITRGATIEENKVEKTPQQPIPKPDKPISSTIQSISKKYASIFDSDSDDEPLFTHVSRPVPRATVDLNDRISALEKNNSWRDTASASAEAGNPSCDELSRCSDLEAKIQGIDDLIEDSMKKSPFPRRQQDANFLKALNEKLNKGPPVIRPKVEDSETEKSKPPSDDAKKVVANNKISAVKAEEPQNIWPLPSIAKTRARGPARRPPTQRNRQNVSGSGEGPSLSEKSQSSATPASDLPSVSPVKENTEPVKKNVNKEAANVAVVKRGSSLPSKQEDQVKTVPTFGGGSTQTQTSRGTRSFFDSESDDDEPENGNVGRSSTVASTANDKKSTVVPALREKAPEEPTKRAAQPIQQKAAAEPTTKSRLVRSLFDDDDGDDDLSMFRKHRLHLVGAGRSRTISARLLVPEAENGGFNSDYARKAPQSKCER</sequence>
<feature type="compositionally biased region" description="Polar residues" evidence="1">
    <location>
        <begin position="280"/>
        <end position="290"/>
    </location>
</feature>
<dbReference type="OMA" id="CYESEWS"/>
<feature type="compositionally biased region" description="Low complexity" evidence="1">
    <location>
        <begin position="650"/>
        <end position="663"/>
    </location>
</feature>
<reference evidence="4" key="1">
    <citation type="submission" date="2017-02" db="UniProtKB">
        <authorList>
            <consortium name="WormBaseParasite"/>
        </authorList>
    </citation>
    <scope>IDENTIFICATION</scope>
</reference>
<evidence type="ECO:0000256" key="1">
    <source>
        <dbReference type="SAM" id="MobiDB-lite"/>
    </source>
</evidence>
<feature type="compositionally biased region" description="Basic and acidic residues" evidence="1">
    <location>
        <begin position="687"/>
        <end position="707"/>
    </location>
</feature>
<name>A0A0N4Y5G2_NIPBR</name>
<feature type="region of interest" description="Disordered" evidence="1">
    <location>
        <begin position="266"/>
        <end position="343"/>
    </location>
</feature>
<gene>
    <name evidence="2" type="ORF">NBR_LOCUS11236</name>
</gene>
<feature type="region of interest" description="Disordered" evidence="1">
    <location>
        <begin position="356"/>
        <end position="391"/>
    </location>
</feature>